<dbReference type="InterPro" id="IPR002347">
    <property type="entry name" value="SDR_fam"/>
</dbReference>
<feature type="site" description="Positions MEP for the nucleophilic attack" evidence="7">
    <location>
        <position position="168"/>
    </location>
</feature>
<dbReference type="Pfam" id="PF00106">
    <property type="entry name" value="adh_short"/>
    <property type="match status" value="1"/>
</dbReference>
<evidence type="ECO:0000256" key="8">
    <source>
        <dbReference type="RuleBase" id="RU000363"/>
    </source>
</evidence>
<dbReference type="InterPro" id="IPR001228">
    <property type="entry name" value="IspD"/>
</dbReference>
<protein>
    <recommendedName>
        <fullName evidence="7">2-C-methyl-D-erythritol 4-phosphate cytidylyltransferase</fullName>
        <ecNumber evidence="7">2.7.7.60</ecNumber>
    </recommendedName>
    <alternativeName>
        <fullName evidence="7">4-diphosphocytidyl-2C-methyl-D-erythritol synthase</fullName>
    </alternativeName>
    <alternativeName>
        <fullName evidence="7">MEP cytidylyltransferase</fullName>
        <shortName evidence="7">MCT</shortName>
    </alternativeName>
</protein>
<dbReference type="Gene3D" id="3.40.50.720">
    <property type="entry name" value="NAD(P)-binding Rossmann-like Domain"/>
    <property type="match status" value="1"/>
</dbReference>
<evidence type="ECO:0000256" key="7">
    <source>
        <dbReference type="HAMAP-Rule" id="MF_00108"/>
    </source>
</evidence>
<dbReference type="Pfam" id="PF01128">
    <property type="entry name" value="IspD"/>
    <property type="match status" value="1"/>
</dbReference>
<comment type="function">
    <text evidence="7">Catalyzes the formation of 4-diphosphocytidyl-2-C-methyl-D-erythritol from CTP and 2-C-methyl-D-erythritol 4-phosphate (MEP).</text>
</comment>
<dbReference type="CDD" id="cd05233">
    <property type="entry name" value="SDR_c"/>
    <property type="match status" value="1"/>
</dbReference>
<dbReference type="CDD" id="cd02516">
    <property type="entry name" value="CDP-ME_synthetase"/>
    <property type="match status" value="1"/>
</dbReference>
<accession>A0ABV3QBE7</accession>
<evidence type="ECO:0000256" key="5">
    <source>
        <dbReference type="ARBA" id="ARBA00022695"/>
    </source>
</evidence>
<evidence type="ECO:0000256" key="1">
    <source>
        <dbReference type="ARBA" id="ARBA00001282"/>
    </source>
</evidence>
<keyword evidence="4 7" id="KW-0808">Transferase</keyword>
<feature type="site" description="Transition state stabilizer" evidence="7">
    <location>
        <position position="36"/>
    </location>
</feature>
<evidence type="ECO:0000256" key="6">
    <source>
        <dbReference type="ARBA" id="ARBA00023229"/>
    </source>
</evidence>
<dbReference type="HAMAP" id="MF_00108">
    <property type="entry name" value="IspD"/>
    <property type="match status" value="1"/>
</dbReference>
<dbReference type="PRINTS" id="PR00081">
    <property type="entry name" value="GDHRDH"/>
</dbReference>
<comment type="similarity">
    <text evidence="8">Belongs to the short-chain dehydrogenases/reductases (SDR) family.</text>
</comment>
<evidence type="ECO:0000256" key="4">
    <source>
        <dbReference type="ARBA" id="ARBA00022679"/>
    </source>
</evidence>
<comment type="similarity">
    <text evidence="3 7">Belongs to the IspD/TarI cytidylyltransferase family. IspD subfamily.</text>
</comment>
<evidence type="ECO:0000256" key="2">
    <source>
        <dbReference type="ARBA" id="ARBA00004787"/>
    </source>
</evidence>
<dbReference type="InterPro" id="IPR018294">
    <property type="entry name" value="ISPD_synthase_CS"/>
</dbReference>
<dbReference type="RefSeq" id="WP_367853221.1">
    <property type="nucleotide sequence ID" value="NZ_JBFOHK010000001.1"/>
</dbReference>
<dbReference type="PROSITE" id="PS01295">
    <property type="entry name" value="ISPD"/>
    <property type="match status" value="1"/>
</dbReference>
<dbReference type="PIRSF" id="PIRSF036586">
    <property type="entry name" value="CDP-ribitol_syn"/>
    <property type="match status" value="1"/>
</dbReference>
<evidence type="ECO:0000313" key="9">
    <source>
        <dbReference type="EMBL" id="MEW9571160.1"/>
    </source>
</evidence>
<dbReference type="InterPro" id="IPR020904">
    <property type="entry name" value="Sc_DH/Rdtase_CS"/>
</dbReference>
<dbReference type="InterPro" id="IPR029044">
    <property type="entry name" value="Nucleotide-diphossugar_trans"/>
</dbReference>
<dbReference type="InterPro" id="IPR050088">
    <property type="entry name" value="IspD/TarI_cytidylyltransf_bact"/>
</dbReference>
<comment type="catalytic activity">
    <reaction evidence="1 7">
        <text>2-C-methyl-D-erythritol 4-phosphate + CTP + H(+) = 4-CDP-2-C-methyl-D-erythritol + diphosphate</text>
        <dbReference type="Rhea" id="RHEA:13429"/>
        <dbReference type="ChEBI" id="CHEBI:15378"/>
        <dbReference type="ChEBI" id="CHEBI:33019"/>
        <dbReference type="ChEBI" id="CHEBI:37563"/>
        <dbReference type="ChEBI" id="CHEBI:57823"/>
        <dbReference type="ChEBI" id="CHEBI:58262"/>
        <dbReference type="EC" id="2.7.7.60"/>
    </reaction>
</comment>
<organism evidence="9 10">
    <name type="scientific">Rhodanobacter lycopersici</name>
    <dbReference type="NCBI Taxonomy" id="3162487"/>
    <lineage>
        <taxon>Bacteria</taxon>
        <taxon>Pseudomonadati</taxon>
        <taxon>Pseudomonadota</taxon>
        <taxon>Gammaproteobacteria</taxon>
        <taxon>Lysobacterales</taxon>
        <taxon>Rhodanobacteraceae</taxon>
        <taxon>Rhodanobacter</taxon>
    </lineage>
</organism>
<dbReference type="PANTHER" id="PTHR32125:SF4">
    <property type="entry name" value="2-C-METHYL-D-ERYTHRITOL 4-PHOSPHATE CYTIDYLYLTRANSFERASE, CHLOROPLASTIC"/>
    <property type="match status" value="1"/>
</dbReference>
<proteinExistence type="inferred from homology"/>
<dbReference type="Proteomes" id="UP001556220">
    <property type="component" value="Unassembled WGS sequence"/>
</dbReference>
<sequence length="463" mass="50091">MTTQKIMTDSTQKNVPCIAIVLASGTGTRFRSETPKQFLKLAGKTVLEHTIDVFEQHVRIDEIIIVVSADSLALTEAIVNNAGYRKVTRIVIGGATRRASSASGIVAITGDDHKVLVHDAVRPLLDRETIDRCVDALDVHDAVDTGIPSPDTIIRLADDESIVEIPDRSRLRLGQTPQAFRAGLLRKAHALASTDDSIKVTDDCGLILHYGLDKVHVVAGDVNNIKVTYPSDIYLADRLFQLRTRPMSGHLLTDALHDKVLIVFGASRGIGQSITTIARAAGAQVIPLSRSTGTDITDVQNVRKALVEAMYEHGRIDLVANTAGILRTGLLAGQGYDVIDEQLATNLRGSIIVAREAFEVMHRNGGSISLFTSSSYTRGRARSAIYSATKAAVVNLMQGLAQEFLPFGVRINAINPERTATPMRTENFGNESLSELLDPDTVAQATLEVMLSEATGEVVDVRR</sequence>
<keyword evidence="6 7" id="KW-0414">Isoprene biosynthesis</keyword>
<dbReference type="Gene3D" id="3.90.550.10">
    <property type="entry name" value="Spore Coat Polysaccharide Biosynthesis Protein SpsA, Chain A"/>
    <property type="match status" value="1"/>
</dbReference>
<evidence type="ECO:0000313" key="10">
    <source>
        <dbReference type="Proteomes" id="UP001556220"/>
    </source>
</evidence>
<name>A0ABV3QBE7_9GAMM</name>
<gene>
    <name evidence="7 9" type="primary">ispD</name>
    <name evidence="9" type="ORF">ABQJ54_05305</name>
</gene>
<dbReference type="PROSITE" id="PS00061">
    <property type="entry name" value="ADH_SHORT"/>
    <property type="match status" value="1"/>
</dbReference>
<dbReference type="PRINTS" id="PR00080">
    <property type="entry name" value="SDRFAMILY"/>
</dbReference>
<dbReference type="SUPFAM" id="SSF51735">
    <property type="entry name" value="NAD(P)-binding Rossmann-fold domains"/>
    <property type="match status" value="1"/>
</dbReference>
<evidence type="ECO:0000256" key="3">
    <source>
        <dbReference type="ARBA" id="ARBA00009789"/>
    </source>
</evidence>
<dbReference type="NCBIfam" id="TIGR00453">
    <property type="entry name" value="ispD"/>
    <property type="match status" value="1"/>
</dbReference>
<comment type="caution">
    <text evidence="9">The sequence shown here is derived from an EMBL/GenBank/DDBJ whole genome shotgun (WGS) entry which is preliminary data.</text>
</comment>
<keyword evidence="10" id="KW-1185">Reference proteome</keyword>
<dbReference type="GO" id="GO:0050518">
    <property type="term" value="F:2-C-methyl-D-erythritol 4-phosphate cytidylyltransferase activity"/>
    <property type="evidence" value="ECO:0007669"/>
    <property type="project" value="UniProtKB-EC"/>
</dbReference>
<reference evidence="9 10" key="1">
    <citation type="submission" date="2024-06" db="EMBL/GenBank/DDBJ databases">
        <authorList>
            <person name="Woo H."/>
        </authorList>
    </citation>
    <scope>NUCLEOTIDE SEQUENCE [LARGE SCALE GENOMIC DNA]</scope>
    <source>
        <strain evidence="9 10">Si-c</strain>
    </source>
</reference>
<keyword evidence="5 7" id="KW-0548">Nucleotidyltransferase</keyword>
<dbReference type="PANTHER" id="PTHR32125">
    <property type="entry name" value="2-C-METHYL-D-ERYTHRITOL 4-PHOSPHATE CYTIDYLYLTRANSFERASE, CHLOROPLASTIC"/>
    <property type="match status" value="1"/>
</dbReference>
<comment type="pathway">
    <text evidence="2 7">Isoprenoid biosynthesis; isopentenyl diphosphate biosynthesis via DXP pathway; isopentenyl diphosphate from 1-deoxy-D-xylulose 5-phosphate: step 2/6.</text>
</comment>
<feature type="site" description="Positions MEP for the nucleophilic attack" evidence="7">
    <location>
        <position position="226"/>
    </location>
</feature>
<dbReference type="SUPFAM" id="SSF53448">
    <property type="entry name" value="Nucleotide-diphospho-sugar transferases"/>
    <property type="match status" value="1"/>
</dbReference>
<dbReference type="EMBL" id="JBFOHK010000001">
    <property type="protein sequence ID" value="MEW9571160.1"/>
    <property type="molecule type" value="Genomic_DNA"/>
</dbReference>
<dbReference type="EC" id="2.7.7.60" evidence="7"/>
<dbReference type="InterPro" id="IPR036291">
    <property type="entry name" value="NAD(P)-bd_dom_sf"/>
</dbReference>
<dbReference type="InterPro" id="IPR034683">
    <property type="entry name" value="IspD/TarI"/>
</dbReference>
<dbReference type="InterPro" id="IPR012115">
    <property type="entry name" value="CDP-ribitol_syn"/>
</dbReference>
<feature type="site" description="Transition state stabilizer" evidence="7">
    <location>
        <position position="29"/>
    </location>
</feature>